<comment type="caution">
    <text evidence="5">The sequence shown here is derived from an EMBL/GenBank/DDBJ whole genome shotgun (WGS) entry which is preliminary data.</text>
</comment>
<keyword evidence="3" id="KW-0472">Membrane</keyword>
<dbReference type="InterPro" id="IPR004474">
    <property type="entry name" value="LytR_CpsA_psr"/>
</dbReference>
<sequence>MNYNDNDDELERMRARSTRGPRRSTGRPNPSAGRSNPSVGRSGLSSARPASPDRSAAGAGLRDNYDDEYYFDEEFGEEEYGGRNRRQVDFDVTNSRGGYENDEYGYLDDEFYDASEGRTGNSRTGNSRNGNNRTGNTRAGGQAGAASKAHSAHTGRRPSGSPSSKTQKQSRKTSQSSKSGQRTRYQDEDDFYADSNGRNRDASRRPGQGQMAKRRKKKSWKGILLILLAAVIGYGAWLFLHRPTGIWNVAVFGVDSRDGNTKNALADVQMICSINRSTGEIKLVSVYRDTYLKINSEGTYHKINEAYFKGGQKQAVAALEENLDLKIDDYATFNWKSVAEAINILGGVDIDITDAEFKYINGFITETVNSTGIGSVQLSAPGPNHLDGVQAVAYSRLRLMDTDFQRTERQRKVVMLALEKAKQADVSTLTSLATYLIPQISTSVGPDDVLPLVKDINKYHIGETAGFPFSRQTKRVGKMDCVIPTTLESNVVLLHKFLYGEETSYSPSSAVKKISAHISEETGLYEEGKAAPSGGSSGGSSGGQTPAQTAPAQTPAPETTAPEESTQESVEETTQEETEPTEEETEETQEIGPGITKPHQEPDRDNEETKESDKGPGAGEHTKPAEKPTSAPTTEAPDTPGPGTGGPGSAPSDPGTTGPGEAGPGV</sequence>
<protein>
    <submittedName>
        <fullName evidence="5">Transcriptional regulator</fullName>
    </submittedName>
</protein>
<dbReference type="PANTHER" id="PTHR33392">
    <property type="entry name" value="POLYISOPRENYL-TEICHOIC ACID--PEPTIDOGLYCAN TEICHOIC ACID TRANSFERASE TAGU"/>
    <property type="match status" value="1"/>
</dbReference>
<feature type="compositionally biased region" description="Basic and acidic residues" evidence="2">
    <location>
        <begin position="598"/>
        <end position="626"/>
    </location>
</feature>
<reference evidence="5" key="1">
    <citation type="journal article" date="2021" name="Gut Microbes">
        <title>A synthetic consortium of 100 gut commensals modulates the composition and function in a colon model of the microbiome of elderly subjects.</title>
        <authorList>
            <person name="Perez M."/>
            <person name="Ntemiri A."/>
            <person name="Tan H."/>
            <person name="Harris H.M.B."/>
            <person name="Roager H.M."/>
            <person name="Ribiere C."/>
            <person name="O'Toole P.W."/>
        </authorList>
    </citation>
    <scope>NUCLEOTIDE SEQUENCE</scope>
    <source>
        <strain evidence="5">MCC335</strain>
    </source>
</reference>
<feature type="compositionally biased region" description="Low complexity" evidence="2">
    <location>
        <begin position="45"/>
        <end position="62"/>
    </location>
</feature>
<keyword evidence="3" id="KW-1133">Transmembrane helix</keyword>
<feature type="compositionally biased region" description="Low complexity" evidence="2">
    <location>
        <begin position="163"/>
        <end position="183"/>
    </location>
</feature>
<evidence type="ECO:0000259" key="4">
    <source>
        <dbReference type="Pfam" id="PF03816"/>
    </source>
</evidence>
<evidence type="ECO:0000256" key="3">
    <source>
        <dbReference type="SAM" id="Phobius"/>
    </source>
</evidence>
<evidence type="ECO:0000256" key="1">
    <source>
        <dbReference type="ARBA" id="ARBA00006068"/>
    </source>
</evidence>
<feature type="compositionally biased region" description="Basic residues" evidence="2">
    <location>
        <begin position="15"/>
        <end position="25"/>
    </location>
</feature>
<feature type="compositionally biased region" description="Acidic residues" evidence="2">
    <location>
        <begin position="100"/>
        <end position="113"/>
    </location>
</feature>
<name>A0AA41FKK4_9FIRM</name>
<dbReference type="AlphaFoldDB" id="A0AA41FKK4"/>
<evidence type="ECO:0000313" key="5">
    <source>
        <dbReference type="EMBL" id="MBT9813210.1"/>
    </source>
</evidence>
<feature type="domain" description="Cell envelope-related transcriptional attenuator" evidence="4">
    <location>
        <begin position="266"/>
        <end position="422"/>
    </location>
</feature>
<accession>A0AA41FKK4</accession>
<dbReference type="InterPro" id="IPR050922">
    <property type="entry name" value="LytR/CpsA/Psr_CW_biosynth"/>
</dbReference>
<dbReference type="Pfam" id="PF03816">
    <property type="entry name" value="LytR_cpsA_psr"/>
    <property type="match status" value="1"/>
</dbReference>
<feature type="compositionally biased region" description="Low complexity" evidence="2">
    <location>
        <begin position="543"/>
        <end position="564"/>
    </location>
</feature>
<dbReference type="Gene3D" id="3.40.630.190">
    <property type="entry name" value="LCP protein"/>
    <property type="match status" value="1"/>
</dbReference>
<gene>
    <name evidence="5" type="ORF">GPL26_26925</name>
</gene>
<dbReference type="EMBL" id="WQPS01000125">
    <property type="protein sequence ID" value="MBT9813210.1"/>
    <property type="molecule type" value="Genomic_DNA"/>
</dbReference>
<feature type="region of interest" description="Disordered" evidence="2">
    <location>
        <begin position="1"/>
        <end position="215"/>
    </location>
</feature>
<comment type="similarity">
    <text evidence="1">Belongs to the LytR/CpsA/Psr (LCP) family.</text>
</comment>
<feature type="transmembrane region" description="Helical" evidence="3">
    <location>
        <begin position="222"/>
        <end position="240"/>
    </location>
</feature>
<dbReference type="RefSeq" id="WP_117450969.1">
    <property type="nucleotide sequence ID" value="NZ_CABJDD010000004.1"/>
</dbReference>
<feature type="compositionally biased region" description="Acidic residues" evidence="2">
    <location>
        <begin position="1"/>
        <end position="10"/>
    </location>
</feature>
<evidence type="ECO:0000313" key="6">
    <source>
        <dbReference type="Proteomes" id="UP000708338"/>
    </source>
</evidence>
<feature type="compositionally biased region" description="Acidic residues" evidence="2">
    <location>
        <begin position="65"/>
        <end position="79"/>
    </location>
</feature>
<dbReference type="NCBIfam" id="TIGR00350">
    <property type="entry name" value="lytR_cpsA_psr"/>
    <property type="match status" value="1"/>
</dbReference>
<organism evidence="5 6">
    <name type="scientific">Enterocloster citroniae</name>
    <dbReference type="NCBI Taxonomy" id="358743"/>
    <lineage>
        <taxon>Bacteria</taxon>
        <taxon>Bacillati</taxon>
        <taxon>Bacillota</taxon>
        <taxon>Clostridia</taxon>
        <taxon>Lachnospirales</taxon>
        <taxon>Lachnospiraceae</taxon>
        <taxon>Enterocloster</taxon>
    </lineage>
</organism>
<dbReference type="Proteomes" id="UP000708338">
    <property type="component" value="Unassembled WGS sequence"/>
</dbReference>
<feature type="compositionally biased region" description="Acidic residues" evidence="2">
    <location>
        <begin position="565"/>
        <end position="589"/>
    </location>
</feature>
<feature type="compositionally biased region" description="Gly residues" evidence="2">
    <location>
        <begin position="657"/>
        <end position="666"/>
    </location>
</feature>
<proteinExistence type="inferred from homology"/>
<feature type="compositionally biased region" description="Low complexity" evidence="2">
    <location>
        <begin position="117"/>
        <end position="137"/>
    </location>
</feature>
<evidence type="ECO:0000256" key="2">
    <source>
        <dbReference type="SAM" id="MobiDB-lite"/>
    </source>
</evidence>
<feature type="region of interest" description="Disordered" evidence="2">
    <location>
        <begin position="527"/>
        <end position="666"/>
    </location>
</feature>
<keyword evidence="3" id="KW-0812">Transmembrane</keyword>
<feature type="compositionally biased region" description="Basic and acidic residues" evidence="2">
    <location>
        <begin position="80"/>
        <end position="89"/>
    </location>
</feature>
<dbReference type="PANTHER" id="PTHR33392:SF6">
    <property type="entry name" value="POLYISOPRENYL-TEICHOIC ACID--PEPTIDOGLYCAN TEICHOIC ACID TRANSFERASE TAGU"/>
    <property type="match status" value="1"/>
</dbReference>